<dbReference type="InterPro" id="IPR016181">
    <property type="entry name" value="Acyl_CoA_acyltransferase"/>
</dbReference>
<gene>
    <name evidence="2" type="ORF">NEJAP_0820</name>
</gene>
<proteinExistence type="predicted"/>
<keyword evidence="3" id="KW-1185">Reference proteome</keyword>
<dbReference type="SUPFAM" id="SSF55729">
    <property type="entry name" value="Acyl-CoA N-acyltransferases (Nat)"/>
    <property type="match status" value="1"/>
</dbReference>
<sequence>MSIQPSKISLLHKSEISQPPVRYKLATTQDELMQAFELVWQRYTKVGLHPLDSIGKRITKYHLLPKTKVFIASSFELCDKGGKPEYKDKVIGTLTVVHDSCFGLPAEEVCKKDIVELRRNGGETVEITSFVCNQDGQDKRVFLKLFRLAYEYCSRSNVSGVIASLTQRHIGFYRRFLGFQALGQLSGYKFGNGTVVQAHFAHLKNGRDLLEKRTAALFEEDEWRDFWENEAEEMLQKSLEVKPLESRQLKSIIANCASLRSEIDQQTASALNIEYARYGVELGLAPIK</sequence>
<evidence type="ECO:0000313" key="2">
    <source>
        <dbReference type="EMBL" id="BBB28777.1"/>
    </source>
</evidence>
<organism evidence="2 3">
    <name type="scientific">Neptunomonas japonica JAMM 1380</name>
    <dbReference type="NCBI Taxonomy" id="1441457"/>
    <lineage>
        <taxon>Bacteria</taxon>
        <taxon>Pseudomonadati</taxon>
        <taxon>Pseudomonadota</taxon>
        <taxon>Gammaproteobacteria</taxon>
        <taxon>Oceanospirillales</taxon>
        <taxon>Oceanospirillaceae</taxon>
        <taxon>Neptunomonas</taxon>
    </lineage>
</organism>
<dbReference type="AlphaFoldDB" id="A0A7R6PES6"/>
<reference evidence="2 3" key="1">
    <citation type="journal article" date="2008" name="Int. J. Syst. Evol. Microbiol.">
        <title>Neptunomonas japonica sp. nov., an Osedax japonicus symbiont-like bacterium isolated from sediment adjacent to sperm whale carcasses off Kagoshima, Japan.</title>
        <authorList>
            <person name="Miyazaki M."/>
            <person name="Nogi Y."/>
            <person name="Fujiwara Y."/>
            <person name="Kawato M."/>
            <person name="Kubokawa K."/>
            <person name="Horikoshi K."/>
        </authorList>
    </citation>
    <scope>NUCLEOTIDE SEQUENCE [LARGE SCALE GENOMIC DNA]</scope>
    <source>
        <strain evidence="2 3">JAMM 1380</strain>
    </source>
</reference>
<dbReference type="Gene3D" id="3.40.630.30">
    <property type="match status" value="1"/>
</dbReference>
<dbReference type="Proteomes" id="UP000595332">
    <property type="component" value="Chromosome"/>
</dbReference>
<dbReference type="KEGG" id="njp:NEJAP_0820"/>
<dbReference type="Pfam" id="PF21926">
    <property type="entry name" value="FeeM"/>
    <property type="match status" value="1"/>
</dbReference>
<evidence type="ECO:0000259" key="1">
    <source>
        <dbReference type="Pfam" id="PF21926"/>
    </source>
</evidence>
<dbReference type="EMBL" id="AP014546">
    <property type="protein sequence ID" value="BBB28777.1"/>
    <property type="molecule type" value="Genomic_DNA"/>
</dbReference>
<name>A0A7R6PES6_9GAMM</name>
<dbReference type="InterPro" id="IPR054597">
    <property type="entry name" value="FeeM_cat"/>
</dbReference>
<protein>
    <recommendedName>
        <fullName evidence="1">N-acyl amino acid synthase FeeM catalytic core domain-containing protein</fullName>
    </recommendedName>
</protein>
<dbReference type="RefSeq" id="WP_201349441.1">
    <property type="nucleotide sequence ID" value="NZ_AP014546.1"/>
</dbReference>
<feature type="domain" description="N-acyl amino acid synthase FeeM catalytic core" evidence="1">
    <location>
        <begin position="34"/>
        <end position="191"/>
    </location>
</feature>
<evidence type="ECO:0000313" key="3">
    <source>
        <dbReference type="Proteomes" id="UP000595332"/>
    </source>
</evidence>
<accession>A0A7R6PES6</accession>